<dbReference type="InterPro" id="IPR015022">
    <property type="entry name" value="MAST_pre-PK_dom"/>
</dbReference>
<feature type="region of interest" description="Disordered" evidence="15">
    <location>
        <begin position="1227"/>
        <end position="1249"/>
    </location>
</feature>
<dbReference type="InterPro" id="IPR023142">
    <property type="entry name" value="MAST_pre-PK_dom_sf"/>
</dbReference>
<feature type="region of interest" description="Disordered" evidence="15">
    <location>
        <begin position="89"/>
        <end position="157"/>
    </location>
</feature>
<accession>A0A6F9DL64</accession>
<evidence type="ECO:0000256" key="14">
    <source>
        <dbReference type="ARBA" id="ARBA00048679"/>
    </source>
</evidence>
<feature type="compositionally biased region" description="Low complexity" evidence="15">
    <location>
        <begin position="1177"/>
        <end position="1205"/>
    </location>
</feature>
<gene>
    <name evidence="19" type="primary">Mast3</name>
</gene>
<feature type="compositionally biased region" description="Polar residues" evidence="15">
    <location>
        <begin position="884"/>
        <end position="895"/>
    </location>
</feature>
<dbReference type="SUPFAM" id="SSF140482">
    <property type="entry name" value="MAST3 pre-PK domain-like"/>
    <property type="match status" value="1"/>
</dbReference>
<feature type="compositionally biased region" description="Polar residues" evidence="15">
    <location>
        <begin position="1031"/>
        <end position="1071"/>
    </location>
</feature>
<feature type="compositionally biased region" description="Polar residues" evidence="15">
    <location>
        <begin position="126"/>
        <end position="147"/>
    </location>
</feature>
<keyword evidence="8" id="KW-0808">Transferase</keyword>
<keyword evidence="12" id="KW-0460">Magnesium</keyword>
<feature type="domain" description="AGC-kinase C-terminal" evidence="18">
    <location>
        <begin position="772"/>
        <end position="842"/>
    </location>
</feature>
<name>A0A6F9DL64_9ASCI</name>
<dbReference type="InterPro" id="IPR041489">
    <property type="entry name" value="PDZ_6"/>
</dbReference>
<feature type="compositionally biased region" description="Basic residues" evidence="15">
    <location>
        <begin position="1452"/>
        <end position="1467"/>
    </location>
</feature>
<dbReference type="PROSITE" id="PS50106">
    <property type="entry name" value="PDZ"/>
    <property type="match status" value="1"/>
</dbReference>
<dbReference type="EC" id="2.7.11.1" evidence="4"/>
<dbReference type="InterPro" id="IPR001478">
    <property type="entry name" value="PDZ"/>
</dbReference>
<keyword evidence="6" id="KW-0723">Serine/threonine-protein kinase</keyword>
<dbReference type="FunFam" id="1.10.510.10:FF:000012">
    <property type="entry name" value="microtubule-associated serine/threonine-protein kinase 2 isoform X1"/>
    <property type="match status" value="1"/>
</dbReference>
<feature type="region of interest" description="Disordered" evidence="15">
    <location>
        <begin position="1405"/>
        <end position="1488"/>
    </location>
</feature>
<dbReference type="PANTHER" id="PTHR24356">
    <property type="entry name" value="SERINE/THREONINE-PROTEIN KINASE"/>
    <property type="match status" value="1"/>
</dbReference>
<evidence type="ECO:0000256" key="13">
    <source>
        <dbReference type="ARBA" id="ARBA00047899"/>
    </source>
</evidence>
<keyword evidence="10 19" id="KW-0418">Kinase</keyword>
<feature type="region of interest" description="Disordered" evidence="15">
    <location>
        <begin position="1268"/>
        <end position="1306"/>
    </location>
</feature>
<feature type="region of interest" description="Disordered" evidence="15">
    <location>
        <begin position="816"/>
        <end position="978"/>
    </location>
</feature>
<dbReference type="FunFam" id="3.30.200.20:FF:000012">
    <property type="entry name" value="microtubule-associated serine/threonine-protein kinase 2 isoform X1"/>
    <property type="match status" value="1"/>
</dbReference>
<dbReference type="Gene3D" id="2.30.42.10">
    <property type="match status" value="1"/>
</dbReference>
<dbReference type="CDD" id="cd05609">
    <property type="entry name" value="STKc_MAST"/>
    <property type="match status" value="1"/>
</dbReference>
<evidence type="ECO:0000256" key="8">
    <source>
        <dbReference type="ARBA" id="ARBA00022679"/>
    </source>
</evidence>
<evidence type="ECO:0000256" key="7">
    <source>
        <dbReference type="ARBA" id="ARBA00022553"/>
    </source>
</evidence>
<comment type="catalytic activity">
    <reaction evidence="14">
        <text>L-seryl-[protein] + ATP = O-phospho-L-seryl-[protein] + ADP + H(+)</text>
        <dbReference type="Rhea" id="RHEA:17989"/>
        <dbReference type="Rhea" id="RHEA-COMP:9863"/>
        <dbReference type="Rhea" id="RHEA-COMP:11604"/>
        <dbReference type="ChEBI" id="CHEBI:15378"/>
        <dbReference type="ChEBI" id="CHEBI:29999"/>
        <dbReference type="ChEBI" id="CHEBI:30616"/>
        <dbReference type="ChEBI" id="CHEBI:83421"/>
        <dbReference type="ChEBI" id="CHEBI:456216"/>
        <dbReference type="EC" id="2.7.11.1"/>
    </reaction>
</comment>
<feature type="region of interest" description="Disordered" evidence="15">
    <location>
        <begin position="226"/>
        <end position="261"/>
    </location>
</feature>
<keyword evidence="9" id="KW-0547">Nucleotide-binding</keyword>
<feature type="compositionally biased region" description="Polar residues" evidence="15">
    <location>
        <begin position="1479"/>
        <end position="1488"/>
    </location>
</feature>
<feature type="compositionally biased region" description="Low complexity" evidence="15">
    <location>
        <begin position="1274"/>
        <end position="1303"/>
    </location>
</feature>
<dbReference type="GO" id="GO:0005524">
    <property type="term" value="F:ATP binding"/>
    <property type="evidence" value="ECO:0007669"/>
    <property type="project" value="UniProtKB-KW"/>
</dbReference>
<evidence type="ECO:0000256" key="10">
    <source>
        <dbReference type="ARBA" id="ARBA00022777"/>
    </source>
</evidence>
<dbReference type="InterPro" id="IPR011009">
    <property type="entry name" value="Kinase-like_dom_sf"/>
</dbReference>
<feature type="compositionally biased region" description="Polar residues" evidence="15">
    <location>
        <begin position="1081"/>
        <end position="1093"/>
    </location>
</feature>
<evidence type="ECO:0000313" key="19">
    <source>
        <dbReference type="EMBL" id="CAB3263655.1"/>
    </source>
</evidence>
<dbReference type="InterPro" id="IPR037711">
    <property type="entry name" value="MAST"/>
</dbReference>
<evidence type="ECO:0000256" key="1">
    <source>
        <dbReference type="ARBA" id="ARBA00001946"/>
    </source>
</evidence>
<dbReference type="PANTHER" id="PTHR24356:SF414">
    <property type="entry name" value="NON-SPECIFIC SERINE_THREONINE PROTEIN KINASE"/>
    <property type="match status" value="1"/>
</dbReference>
<evidence type="ECO:0000259" key="17">
    <source>
        <dbReference type="PROSITE" id="PS50106"/>
    </source>
</evidence>
<evidence type="ECO:0000256" key="9">
    <source>
        <dbReference type="ARBA" id="ARBA00022741"/>
    </source>
</evidence>
<sequence>MNILYDSNGFNTEAKLKAQSTATMFSEPKNMLEEVASEQKTKKNLLTIGMSMRKSGTLNDFSSIPRGLKFQRQISDQTLTRRGSFASLSGAMGKHQTHRRESVFSESHSGETSNLVRMRNKLMGNSDPSLNSSFKDLNLGRRSSVTPSPKGKSSRVGSMALLSPTLSNRPLSPSNFGAAVISPVDSPRNLSPNNQPNQFSFAPAINPIKSRSLMSAIENRRWSVASLPSSGYGTNTPSSVLSSSACSSQDRLHQLPSQPTPDQLRYLSRHFCSNESINEDEPGPHRPFRPRSRSLSPGRMPVAHDNDVVMMNSVYRERFPKAVKQMEDKLKNFIKTANPGTCTPVADATWSFVLHQVVEMARSCLSMSQENRISPSFFFEMQDNLDTLVSQAQETSTNGGGHVTKLCKRFLLIISRPARLLECLEFKAEDFYQLLESAEHVVKESKEVIGMDIPKYIFQQLGLAQAVKVSKSSSSDSDENELLDKQQQQQSVCEEDFSTIKLISNGAYGAVYLVRHKETRQRFALKKLNKHNLALRNEIQQVFAERDILTFIENPFVVTMYCSFQTRSHLCMVMEYVEGGDVASLIKNIGVLPDEVAQMYFAETVLALEYLHNYGVVHRDLKPDNLLITSMGHIKLTDFGLSKVGLMSRTTNMYESHLEPQQHFMDGQIHGTPEYIAPEVILGMGYGPPVDWWSAGICLYEFLVGCVPFFGETPDELFTQAVNDENEIEWPDGDHCVSQEAVDIVTLLLDRDPQVRLGSRGALEVKQHKYFESMDWANLLRQKAQFIPQLDNEEDTSYFDTRSDRYSHENSTFSASELEDFADEPNLPNFSSNTKRFSQTFQTPRKNSAPDSAPKAKIRLQTRMPPSSPYESSTDGDLSPTILKRQTNNSGSVSEIETPAQMDTEDDASVTSRANDEDPSKKDLDDRPISITVDPMSTESSLAEFDSSKHQSSDSSLASGSEHASPLLTTTKSDDKSYFTSTPNLILTPSMKHNMHHRKIVASLSDSTSPLARKQNCSYELSRSKSPEMGSLQNIKKSRSMSADGSIMQCVNRSSDLEDSQTPLMSKSPATNYEYMPHAEQQASSLRTRAQSTSDEKIPFDQSPIPHKNPHHSHHPHQLRSKQRYRCLSSSGSHNSSLTHLTPISSSSYGSNTSTPVALDRMLDPSIVTPVCKTRSHLSPTSSISSETNSPELSGISQSSGGSQSMVYAGEPSIEEVLHRRLAHVGAGGRSRNLSGEMRRSRSLKKTMIKSSSASSLQLMIPNFDESLPPSPLASPRSVHPSHPSVFSNPSSRDSSPGRSFSPIPGSPRPVIVVHRTCRGFGFKMQAIPVFLGTSGNSYALHHIVTSVDEDGPSYSAGLRVGDLITHINNEVVQGLVHTDVLQKLYKSTNKITIQAVPLESTSIQIGKRKNKSRGKLVKPKKKKVMSHSRSSSLAGKPFPSSVSTSTSSPLHHYKNKRKNSLMRRYSKNTGDVRGHSPLLTSTVTQNLPKHTASKSLPAAETPEQEVQTIATTETDVVTSIPATSFSSSAQSSAHRPMSLQCLSHKFTHNMRSARRKSAGHIPLSPLARVPSTSSSLLLDVSATQGSEQIALDSPDPSVCSDVVTVSPPTASKLISMIKIKGKQKTKSKQLKK</sequence>
<evidence type="ECO:0000256" key="15">
    <source>
        <dbReference type="SAM" id="MobiDB-lite"/>
    </source>
</evidence>
<feature type="compositionally biased region" description="Polar residues" evidence="15">
    <location>
        <begin position="226"/>
        <end position="237"/>
    </location>
</feature>
<dbReference type="EMBL" id="LR787793">
    <property type="protein sequence ID" value="CAB3263655.1"/>
    <property type="molecule type" value="mRNA"/>
</dbReference>
<dbReference type="Gene3D" id="1.10.510.10">
    <property type="entry name" value="Transferase(Phosphotransferase) domain 1"/>
    <property type="match status" value="1"/>
</dbReference>
<dbReference type="Pfam" id="PF08926">
    <property type="entry name" value="DUF1908"/>
    <property type="match status" value="1"/>
</dbReference>
<feature type="compositionally biased region" description="Polar residues" evidence="15">
    <location>
        <begin position="828"/>
        <end position="850"/>
    </location>
</feature>
<organism evidence="19">
    <name type="scientific">Phallusia mammillata</name>
    <dbReference type="NCBI Taxonomy" id="59560"/>
    <lineage>
        <taxon>Eukaryota</taxon>
        <taxon>Metazoa</taxon>
        <taxon>Chordata</taxon>
        <taxon>Tunicata</taxon>
        <taxon>Ascidiacea</taxon>
        <taxon>Phlebobranchia</taxon>
        <taxon>Ascidiidae</taxon>
        <taxon>Phallusia</taxon>
    </lineage>
</organism>
<comment type="similarity">
    <text evidence="3">Belongs to the protein kinase superfamily. AGC Ser/Thr protein kinase family.</text>
</comment>
<dbReference type="GO" id="GO:0005737">
    <property type="term" value="C:cytoplasm"/>
    <property type="evidence" value="ECO:0007669"/>
    <property type="project" value="UniProtKB-SubCell"/>
</dbReference>
<dbReference type="GO" id="GO:0000287">
    <property type="term" value="F:magnesium ion binding"/>
    <property type="evidence" value="ECO:0007669"/>
    <property type="project" value="InterPro"/>
</dbReference>
<feature type="region of interest" description="Disordered" evidence="15">
    <location>
        <begin position="1018"/>
        <end position="1157"/>
    </location>
</feature>
<feature type="domain" description="Protein kinase" evidence="16">
    <location>
        <begin position="497"/>
        <end position="771"/>
    </location>
</feature>
<dbReference type="SUPFAM" id="SSF50156">
    <property type="entry name" value="PDZ domain-like"/>
    <property type="match status" value="1"/>
</dbReference>
<dbReference type="Pfam" id="PF17820">
    <property type="entry name" value="PDZ_6"/>
    <property type="match status" value="1"/>
</dbReference>
<dbReference type="FunFam" id="1.20.1480.20:FF:000001">
    <property type="entry name" value="microtubule-associated serine/threonine-protein kinase 4 isoform X1"/>
    <property type="match status" value="1"/>
</dbReference>
<comment type="catalytic activity">
    <reaction evidence="13">
        <text>L-threonyl-[protein] + ATP = O-phospho-L-threonyl-[protein] + ADP + H(+)</text>
        <dbReference type="Rhea" id="RHEA:46608"/>
        <dbReference type="Rhea" id="RHEA-COMP:11060"/>
        <dbReference type="Rhea" id="RHEA-COMP:11605"/>
        <dbReference type="ChEBI" id="CHEBI:15378"/>
        <dbReference type="ChEBI" id="CHEBI:30013"/>
        <dbReference type="ChEBI" id="CHEBI:30616"/>
        <dbReference type="ChEBI" id="CHEBI:61977"/>
        <dbReference type="ChEBI" id="CHEBI:456216"/>
        <dbReference type="EC" id="2.7.11.1"/>
    </reaction>
</comment>
<dbReference type="Gene3D" id="3.30.200.20">
    <property type="entry name" value="Phosphorylase Kinase, domain 1"/>
    <property type="match status" value="1"/>
</dbReference>
<protein>
    <recommendedName>
        <fullName evidence="4">non-specific serine/threonine protein kinase</fullName>
        <ecNumber evidence="4">2.7.11.1</ecNumber>
    </recommendedName>
</protein>
<feature type="compositionally biased region" description="Basic and acidic residues" evidence="15">
    <location>
        <begin position="914"/>
        <end position="928"/>
    </location>
</feature>
<proteinExistence type="evidence at transcript level"/>
<feature type="compositionally biased region" description="Low complexity" evidence="15">
    <location>
        <begin position="238"/>
        <end position="248"/>
    </location>
</feature>
<evidence type="ECO:0000256" key="11">
    <source>
        <dbReference type="ARBA" id="ARBA00022840"/>
    </source>
</evidence>
<evidence type="ECO:0000256" key="12">
    <source>
        <dbReference type="ARBA" id="ARBA00022842"/>
    </source>
</evidence>
<keyword evidence="11" id="KW-0067">ATP-binding</keyword>
<dbReference type="InterPro" id="IPR050236">
    <property type="entry name" value="Ser_Thr_kinase_AGC"/>
</dbReference>
<dbReference type="InterPro" id="IPR000961">
    <property type="entry name" value="AGC-kinase_C"/>
</dbReference>
<dbReference type="InterPro" id="IPR000719">
    <property type="entry name" value="Prot_kinase_dom"/>
</dbReference>
<evidence type="ECO:0000256" key="3">
    <source>
        <dbReference type="ARBA" id="ARBA00009903"/>
    </source>
</evidence>
<comment type="subcellular location">
    <subcellularLocation>
        <location evidence="2">Cytoplasm</location>
    </subcellularLocation>
</comment>
<dbReference type="PROSITE" id="PS50011">
    <property type="entry name" value="PROTEIN_KINASE_DOM"/>
    <property type="match status" value="1"/>
</dbReference>
<feature type="compositionally biased region" description="Basic residues" evidence="15">
    <location>
        <begin position="1108"/>
        <end position="1125"/>
    </location>
</feature>
<reference evidence="19" key="1">
    <citation type="submission" date="2020-04" db="EMBL/GenBank/DDBJ databases">
        <authorList>
            <person name="Neveu A P."/>
        </authorList>
    </citation>
    <scope>NUCLEOTIDE SEQUENCE</scope>
    <source>
        <tissue evidence="19">Whole embryo</tissue>
    </source>
</reference>
<dbReference type="InterPro" id="IPR036034">
    <property type="entry name" value="PDZ_sf"/>
</dbReference>
<dbReference type="SMART" id="SM00228">
    <property type="entry name" value="PDZ"/>
    <property type="match status" value="1"/>
</dbReference>
<dbReference type="GO" id="GO:0004674">
    <property type="term" value="F:protein serine/threonine kinase activity"/>
    <property type="evidence" value="ECO:0007669"/>
    <property type="project" value="UniProtKB-KW"/>
</dbReference>
<dbReference type="PROSITE" id="PS00108">
    <property type="entry name" value="PROTEIN_KINASE_ST"/>
    <property type="match status" value="1"/>
</dbReference>
<evidence type="ECO:0000256" key="6">
    <source>
        <dbReference type="ARBA" id="ARBA00022527"/>
    </source>
</evidence>
<feature type="compositionally biased region" description="Low complexity" evidence="15">
    <location>
        <begin position="1128"/>
        <end position="1154"/>
    </location>
</feature>
<dbReference type="SMART" id="SM00220">
    <property type="entry name" value="S_TKc"/>
    <property type="match status" value="1"/>
</dbReference>
<evidence type="ECO:0000256" key="4">
    <source>
        <dbReference type="ARBA" id="ARBA00012513"/>
    </source>
</evidence>
<dbReference type="Gene3D" id="1.20.1480.20">
    <property type="entry name" value="MAST3 pre-PK domain-like"/>
    <property type="match status" value="1"/>
</dbReference>
<feature type="compositionally biased region" description="Polar residues" evidence="15">
    <location>
        <begin position="104"/>
        <end position="115"/>
    </location>
</feature>
<dbReference type="GO" id="GO:0035556">
    <property type="term" value="P:intracellular signal transduction"/>
    <property type="evidence" value="ECO:0007669"/>
    <property type="project" value="TreeGrafter"/>
</dbReference>
<feature type="region of interest" description="Disordered" evidence="15">
    <location>
        <begin position="1173"/>
        <end position="1206"/>
    </location>
</feature>
<comment type="cofactor">
    <cofactor evidence="1">
        <name>Mg(2+)</name>
        <dbReference type="ChEBI" id="CHEBI:18420"/>
    </cofactor>
</comment>
<dbReference type="PROSITE" id="PS51285">
    <property type="entry name" value="AGC_KINASE_CTER"/>
    <property type="match status" value="1"/>
</dbReference>
<dbReference type="Pfam" id="PF00069">
    <property type="entry name" value="Pkinase"/>
    <property type="match status" value="1"/>
</dbReference>
<evidence type="ECO:0000259" key="18">
    <source>
        <dbReference type="PROSITE" id="PS51285"/>
    </source>
</evidence>
<evidence type="ECO:0000259" key="16">
    <source>
        <dbReference type="PROSITE" id="PS50011"/>
    </source>
</evidence>
<keyword evidence="7" id="KW-0597">Phosphoprotein</keyword>
<keyword evidence="5" id="KW-0963">Cytoplasm</keyword>
<feature type="compositionally biased region" description="Basic residues" evidence="15">
    <location>
        <begin position="1407"/>
        <end position="1427"/>
    </location>
</feature>
<evidence type="ECO:0000256" key="2">
    <source>
        <dbReference type="ARBA" id="ARBA00004496"/>
    </source>
</evidence>
<feature type="domain" description="PDZ" evidence="17">
    <location>
        <begin position="1311"/>
        <end position="1400"/>
    </location>
</feature>
<feature type="region of interest" description="Disordered" evidence="15">
    <location>
        <begin position="275"/>
        <end position="303"/>
    </location>
</feature>
<dbReference type="FunFam" id="2.30.42.10:FF:000008">
    <property type="entry name" value="microtubule-associated serine/threonine-protein kinase 4 isoform X2"/>
    <property type="match status" value="1"/>
</dbReference>
<evidence type="ECO:0000256" key="5">
    <source>
        <dbReference type="ARBA" id="ARBA00022490"/>
    </source>
</evidence>
<dbReference type="InterPro" id="IPR008271">
    <property type="entry name" value="Ser/Thr_kinase_AS"/>
</dbReference>
<dbReference type="SUPFAM" id="SSF56112">
    <property type="entry name" value="Protein kinase-like (PK-like)"/>
    <property type="match status" value="1"/>
</dbReference>